<keyword evidence="6" id="KW-1185">Reference proteome</keyword>
<dbReference type="Pfam" id="PF00196">
    <property type="entry name" value="GerE"/>
    <property type="match status" value="1"/>
</dbReference>
<sequence>MRLSNEKDGGIISEKIEKLQQVDRWLPGIKVIQRIDPEENLYLCHRGRERYRLSPAFFKHLPTADFRKLIFDAKDPHTCLIGTFGEKGEERSLYIRYSANDSPSEAELISVELIEKNAMGSPSLRVLQILPSNLLGWVPAKTARIVNEMVFSADHRKKYQLLTRRNREVLTLMVRGLSAEEIGQQLYISVNTVNTHKRKVREILEIKSNYELLQYGMAFDLV</sequence>
<dbReference type="SUPFAM" id="SSF46894">
    <property type="entry name" value="C-terminal effector domain of the bipartite response regulators"/>
    <property type="match status" value="1"/>
</dbReference>
<proteinExistence type="predicted"/>
<keyword evidence="3" id="KW-0804">Transcription</keyword>
<dbReference type="PANTHER" id="PTHR44688:SF16">
    <property type="entry name" value="DNA-BINDING TRANSCRIPTIONAL ACTIVATOR DEVR_DOSR"/>
    <property type="match status" value="1"/>
</dbReference>
<organism evidence="5 6">
    <name type="scientific">Algoriphagus jejuensis</name>
    <dbReference type="NCBI Taxonomy" id="419934"/>
    <lineage>
        <taxon>Bacteria</taxon>
        <taxon>Pseudomonadati</taxon>
        <taxon>Bacteroidota</taxon>
        <taxon>Cytophagia</taxon>
        <taxon>Cytophagales</taxon>
        <taxon>Cyclobacteriaceae</taxon>
        <taxon>Algoriphagus</taxon>
    </lineage>
</organism>
<dbReference type="EMBL" id="BAAAFI010000004">
    <property type="protein sequence ID" value="GAA0878134.1"/>
    <property type="molecule type" value="Genomic_DNA"/>
</dbReference>
<accession>A0ABN1MXK7</accession>
<evidence type="ECO:0000256" key="2">
    <source>
        <dbReference type="ARBA" id="ARBA00023125"/>
    </source>
</evidence>
<feature type="domain" description="HTH luxR-type" evidence="4">
    <location>
        <begin position="155"/>
        <end position="220"/>
    </location>
</feature>
<dbReference type="InterPro" id="IPR036388">
    <property type="entry name" value="WH-like_DNA-bd_sf"/>
</dbReference>
<evidence type="ECO:0000256" key="3">
    <source>
        <dbReference type="ARBA" id="ARBA00023163"/>
    </source>
</evidence>
<comment type="caution">
    <text evidence="5">The sequence shown here is derived from an EMBL/GenBank/DDBJ whole genome shotgun (WGS) entry which is preliminary data.</text>
</comment>
<keyword evidence="1" id="KW-0805">Transcription regulation</keyword>
<evidence type="ECO:0000313" key="5">
    <source>
        <dbReference type="EMBL" id="GAA0878134.1"/>
    </source>
</evidence>
<dbReference type="CDD" id="cd06170">
    <property type="entry name" value="LuxR_C_like"/>
    <property type="match status" value="1"/>
</dbReference>
<reference evidence="5 6" key="1">
    <citation type="journal article" date="2019" name="Int. J. Syst. Evol. Microbiol.">
        <title>The Global Catalogue of Microorganisms (GCM) 10K type strain sequencing project: providing services to taxonomists for standard genome sequencing and annotation.</title>
        <authorList>
            <consortium name="The Broad Institute Genomics Platform"/>
            <consortium name="The Broad Institute Genome Sequencing Center for Infectious Disease"/>
            <person name="Wu L."/>
            <person name="Ma J."/>
        </authorList>
    </citation>
    <scope>NUCLEOTIDE SEQUENCE [LARGE SCALE GENOMIC DNA]</scope>
    <source>
        <strain evidence="5 6">JCM 16112</strain>
    </source>
</reference>
<evidence type="ECO:0000313" key="6">
    <source>
        <dbReference type="Proteomes" id="UP001500469"/>
    </source>
</evidence>
<dbReference type="PRINTS" id="PR00038">
    <property type="entry name" value="HTHLUXR"/>
</dbReference>
<keyword evidence="2" id="KW-0238">DNA-binding</keyword>
<dbReference type="RefSeq" id="WP_343849329.1">
    <property type="nucleotide sequence ID" value="NZ_BAAAFI010000004.1"/>
</dbReference>
<dbReference type="PROSITE" id="PS50043">
    <property type="entry name" value="HTH_LUXR_2"/>
    <property type="match status" value="1"/>
</dbReference>
<evidence type="ECO:0000259" key="4">
    <source>
        <dbReference type="PROSITE" id="PS50043"/>
    </source>
</evidence>
<dbReference type="Gene3D" id="1.10.10.10">
    <property type="entry name" value="Winged helix-like DNA-binding domain superfamily/Winged helix DNA-binding domain"/>
    <property type="match status" value="1"/>
</dbReference>
<dbReference type="Proteomes" id="UP001500469">
    <property type="component" value="Unassembled WGS sequence"/>
</dbReference>
<dbReference type="InterPro" id="IPR000792">
    <property type="entry name" value="Tscrpt_reg_LuxR_C"/>
</dbReference>
<protein>
    <recommendedName>
        <fullName evidence="4">HTH luxR-type domain-containing protein</fullName>
    </recommendedName>
</protein>
<dbReference type="PANTHER" id="PTHR44688">
    <property type="entry name" value="DNA-BINDING TRANSCRIPTIONAL ACTIVATOR DEVR_DOSR"/>
    <property type="match status" value="1"/>
</dbReference>
<evidence type="ECO:0000256" key="1">
    <source>
        <dbReference type="ARBA" id="ARBA00023015"/>
    </source>
</evidence>
<dbReference type="SMART" id="SM00421">
    <property type="entry name" value="HTH_LUXR"/>
    <property type="match status" value="1"/>
</dbReference>
<name>A0ABN1MXK7_9BACT</name>
<dbReference type="InterPro" id="IPR016032">
    <property type="entry name" value="Sig_transdc_resp-reg_C-effctor"/>
</dbReference>
<gene>
    <name evidence="5" type="ORF">GCM10009119_11020</name>
</gene>